<feature type="domain" description="Pyrrolo-quinoline quinone repeat" evidence="2">
    <location>
        <begin position="77"/>
        <end position="250"/>
    </location>
</feature>
<evidence type="ECO:0000256" key="1">
    <source>
        <dbReference type="SAM" id="MobiDB-lite"/>
    </source>
</evidence>
<dbReference type="SMART" id="SM00564">
    <property type="entry name" value="PQQ"/>
    <property type="match status" value="2"/>
</dbReference>
<evidence type="ECO:0000313" key="4">
    <source>
        <dbReference type="Proteomes" id="UP000663791"/>
    </source>
</evidence>
<dbReference type="PANTHER" id="PTHR34512">
    <property type="entry name" value="CELL SURFACE PROTEIN"/>
    <property type="match status" value="1"/>
</dbReference>
<dbReference type="EMBL" id="JAERTX010000005">
    <property type="protein sequence ID" value="MBM9459680.1"/>
    <property type="molecule type" value="Genomic_DNA"/>
</dbReference>
<evidence type="ECO:0000313" key="3">
    <source>
        <dbReference type="EMBL" id="MBM9459680.1"/>
    </source>
</evidence>
<dbReference type="RefSeq" id="WP_205290986.1">
    <property type="nucleotide sequence ID" value="NZ_CP074406.1"/>
</dbReference>
<dbReference type="InterPro" id="IPR015943">
    <property type="entry name" value="WD40/YVTN_repeat-like_dom_sf"/>
</dbReference>
<reference evidence="3" key="1">
    <citation type="submission" date="2021-01" db="EMBL/GenBank/DDBJ databases">
        <title>Novel species in genus Nocardioides.</title>
        <authorList>
            <person name="Zhang G."/>
        </authorList>
    </citation>
    <scope>NUCLEOTIDE SEQUENCE</scope>
    <source>
        <strain evidence="3">Zg-536</strain>
    </source>
</reference>
<dbReference type="Pfam" id="PF13360">
    <property type="entry name" value="PQQ_2"/>
    <property type="match status" value="1"/>
</dbReference>
<dbReference type="InterPro" id="IPR011047">
    <property type="entry name" value="Quinoprotein_ADH-like_sf"/>
</dbReference>
<dbReference type="Gene3D" id="2.130.10.10">
    <property type="entry name" value="YVTN repeat-like/Quinoprotein amine dehydrogenase"/>
    <property type="match status" value="1"/>
</dbReference>
<dbReference type="Proteomes" id="UP000663791">
    <property type="component" value="Unassembled WGS sequence"/>
</dbReference>
<dbReference type="InterPro" id="IPR018391">
    <property type="entry name" value="PQQ_b-propeller_rpt"/>
</dbReference>
<proteinExistence type="predicted"/>
<dbReference type="SUPFAM" id="SSF50998">
    <property type="entry name" value="Quinoprotein alcohol dehydrogenase-like"/>
    <property type="match status" value="1"/>
</dbReference>
<feature type="region of interest" description="Disordered" evidence="1">
    <location>
        <begin position="1"/>
        <end position="26"/>
    </location>
</feature>
<name>A0A938Y5M6_9ACTN</name>
<dbReference type="PANTHER" id="PTHR34512:SF30">
    <property type="entry name" value="OUTER MEMBRANE PROTEIN ASSEMBLY FACTOR BAMB"/>
    <property type="match status" value="1"/>
</dbReference>
<accession>A0A938Y5M6</accession>
<keyword evidence="4" id="KW-1185">Reference proteome</keyword>
<protein>
    <submittedName>
        <fullName evidence="3">PQQ-binding-like beta-propeller repeat protein</fullName>
    </submittedName>
</protein>
<gene>
    <name evidence="3" type="ORF">JK386_07175</name>
</gene>
<dbReference type="InterPro" id="IPR002372">
    <property type="entry name" value="PQQ_rpt_dom"/>
</dbReference>
<comment type="caution">
    <text evidence="3">The sequence shown here is derived from an EMBL/GenBank/DDBJ whole genome shotgun (WGS) entry which is preliminary data.</text>
</comment>
<evidence type="ECO:0000259" key="2">
    <source>
        <dbReference type="Pfam" id="PF13360"/>
    </source>
</evidence>
<dbReference type="AlphaFoldDB" id="A0A938Y5M6"/>
<organism evidence="3 4">
    <name type="scientific">Nocardioides faecalis</name>
    <dbReference type="NCBI Taxonomy" id="2803858"/>
    <lineage>
        <taxon>Bacteria</taxon>
        <taxon>Bacillati</taxon>
        <taxon>Actinomycetota</taxon>
        <taxon>Actinomycetes</taxon>
        <taxon>Propionibacteriales</taxon>
        <taxon>Nocardioidaceae</taxon>
        <taxon>Nocardioides</taxon>
    </lineage>
</organism>
<sequence length="412" mass="43235">MTVVAAFAPGPSGTAPRPPALSPVTGTAAVTDPREWAESRWQVSVPGAGETPLPTQAGSPVLRSWAGIGVLVGVRYVLGLDARTGDRLWERLLPRRCSVSDTTPYAGSSSAYLAVVTGTSCSELLLLDVRTGAERWRVTAGFDASLAQVPLVAAGERAVTVIDRCETVWRFDLATGRELAPLAGLGAQRCGAVTVDTDGVSIVAWVRTSGDGAPGTLVVFDADSGEVLWRRPGTRTLDRLKVLNSSPLVLEEGGRRGTVVREYVSATGPPTTLWSGSALDYEDDAWLIGTGAATLFGVFGTPWSATPVRGYELGSGREPWECSVDQAVVGVDDRGVLAVVTELADVGMAHTFARVTPQGRTELLGRIPAEWYAGDRGFEVLVHGGLVLLTSGDGRYRSVEPGHPAPDGGDAC</sequence>